<gene>
    <name evidence="9" type="ORF">A9F13_11g01133</name>
</gene>
<dbReference type="PANTHER" id="PTHR24396:SF19">
    <property type="entry name" value="FI01119P"/>
    <property type="match status" value="1"/>
</dbReference>
<evidence type="ECO:0000256" key="6">
    <source>
        <dbReference type="ARBA" id="ARBA00023242"/>
    </source>
</evidence>
<evidence type="ECO:0000256" key="2">
    <source>
        <dbReference type="ARBA" id="ARBA00022723"/>
    </source>
</evidence>
<dbReference type="GO" id="GO:0000981">
    <property type="term" value="F:DNA-binding transcription factor activity, RNA polymerase II-specific"/>
    <property type="evidence" value="ECO:0007669"/>
    <property type="project" value="TreeGrafter"/>
</dbReference>
<dbReference type="AlphaFoldDB" id="A0AA91T112"/>
<dbReference type="FunFam" id="3.30.160.60:FF:000110">
    <property type="entry name" value="Zinc finger protein-like"/>
    <property type="match status" value="1"/>
</dbReference>
<dbReference type="EMBL" id="LYUB02000011">
    <property type="protein sequence ID" value="OVF07773.1"/>
    <property type="molecule type" value="Genomic_DNA"/>
</dbReference>
<comment type="subcellular location">
    <subcellularLocation>
        <location evidence="1">Nucleus</location>
    </subcellularLocation>
</comment>
<feature type="domain" description="C2H2-type" evidence="8">
    <location>
        <begin position="336"/>
        <end position="363"/>
    </location>
</feature>
<dbReference type="InterPro" id="IPR013087">
    <property type="entry name" value="Znf_C2H2_type"/>
</dbReference>
<dbReference type="Gene3D" id="3.30.160.60">
    <property type="entry name" value="Classic Zinc Finger"/>
    <property type="match status" value="1"/>
</dbReference>
<evidence type="ECO:0000256" key="1">
    <source>
        <dbReference type="ARBA" id="ARBA00004123"/>
    </source>
</evidence>
<dbReference type="Pfam" id="PF00096">
    <property type="entry name" value="zf-C2H2"/>
    <property type="match status" value="1"/>
</dbReference>
<reference evidence="9 10" key="1">
    <citation type="submission" date="2017-04" db="EMBL/GenBank/DDBJ databases">
        <title>Draft genome of the yeast Clavispora lusitaniae type strain CBS 6936.</title>
        <authorList>
            <person name="Durrens P."/>
            <person name="Klopp C."/>
            <person name="Biteau N."/>
            <person name="Fitton-Ouhabi V."/>
            <person name="Dementhon K."/>
            <person name="Accoceberry I."/>
            <person name="Sherman D.J."/>
            <person name="Noel T."/>
        </authorList>
    </citation>
    <scope>NUCLEOTIDE SEQUENCE [LARGE SCALE GENOMIC DNA]</scope>
    <source>
        <strain evidence="9 10">CBS 6936</strain>
    </source>
</reference>
<dbReference type="SUPFAM" id="SSF57667">
    <property type="entry name" value="beta-beta-alpha zinc fingers"/>
    <property type="match status" value="1"/>
</dbReference>
<evidence type="ECO:0000259" key="8">
    <source>
        <dbReference type="PROSITE" id="PS50157"/>
    </source>
</evidence>
<dbReference type="GO" id="GO:0005634">
    <property type="term" value="C:nucleus"/>
    <property type="evidence" value="ECO:0007669"/>
    <property type="project" value="UniProtKB-SubCell"/>
</dbReference>
<dbReference type="GO" id="GO:0008270">
    <property type="term" value="F:zinc ion binding"/>
    <property type="evidence" value="ECO:0007669"/>
    <property type="project" value="UniProtKB-KW"/>
</dbReference>
<keyword evidence="6" id="KW-0539">Nucleus</keyword>
<dbReference type="InterPro" id="IPR036236">
    <property type="entry name" value="Znf_C2H2_sf"/>
</dbReference>
<evidence type="ECO:0000256" key="4">
    <source>
        <dbReference type="ARBA" id="ARBA00022771"/>
    </source>
</evidence>
<dbReference type="PROSITE" id="PS00028">
    <property type="entry name" value="ZINC_FINGER_C2H2_1"/>
    <property type="match status" value="1"/>
</dbReference>
<organism evidence="9 10">
    <name type="scientific">Clavispora lusitaniae</name>
    <name type="common">Candida lusitaniae</name>
    <dbReference type="NCBI Taxonomy" id="36911"/>
    <lineage>
        <taxon>Eukaryota</taxon>
        <taxon>Fungi</taxon>
        <taxon>Dikarya</taxon>
        <taxon>Ascomycota</taxon>
        <taxon>Saccharomycotina</taxon>
        <taxon>Pichiomycetes</taxon>
        <taxon>Metschnikowiaceae</taxon>
        <taxon>Clavispora</taxon>
    </lineage>
</organism>
<dbReference type="InterPro" id="IPR051643">
    <property type="entry name" value="Transcr_Reg_ZincFinger"/>
</dbReference>
<keyword evidence="2" id="KW-0479">Metal-binding</keyword>
<keyword evidence="3" id="KW-0677">Repeat</keyword>
<dbReference type="GO" id="GO:0000978">
    <property type="term" value="F:RNA polymerase II cis-regulatory region sequence-specific DNA binding"/>
    <property type="evidence" value="ECO:0007669"/>
    <property type="project" value="TreeGrafter"/>
</dbReference>
<evidence type="ECO:0000313" key="9">
    <source>
        <dbReference type="EMBL" id="OVF07773.1"/>
    </source>
</evidence>
<comment type="caution">
    <text evidence="9">The sequence shown here is derived from an EMBL/GenBank/DDBJ whole genome shotgun (WGS) entry which is preliminary data.</text>
</comment>
<protein>
    <recommendedName>
        <fullName evidence="8">C2H2-type domain-containing protein</fullName>
    </recommendedName>
</protein>
<dbReference type="PROSITE" id="PS50157">
    <property type="entry name" value="ZINC_FINGER_C2H2_2"/>
    <property type="match status" value="1"/>
</dbReference>
<keyword evidence="4 7" id="KW-0863">Zinc-finger</keyword>
<evidence type="ECO:0000313" key="10">
    <source>
        <dbReference type="Proteomes" id="UP000195602"/>
    </source>
</evidence>
<accession>A0AA91T112</accession>
<dbReference type="Proteomes" id="UP000195602">
    <property type="component" value="Unassembled WGS sequence"/>
</dbReference>
<keyword evidence="5" id="KW-0862">Zinc</keyword>
<proteinExistence type="predicted"/>
<name>A0AA91T112_CLALS</name>
<evidence type="ECO:0000256" key="7">
    <source>
        <dbReference type="PROSITE-ProRule" id="PRU00042"/>
    </source>
</evidence>
<dbReference type="SMART" id="SM00355">
    <property type="entry name" value="ZnF_C2H2"/>
    <property type="match status" value="2"/>
</dbReference>
<evidence type="ECO:0000256" key="3">
    <source>
        <dbReference type="ARBA" id="ARBA00022737"/>
    </source>
</evidence>
<dbReference type="PANTHER" id="PTHR24396">
    <property type="entry name" value="ZINC FINGER PROTEIN"/>
    <property type="match status" value="1"/>
</dbReference>
<dbReference type="KEGG" id="clus:A9F13_11g01133"/>
<dbReference type="OMA" id="MIGLNPH"/>
<sequence>MLPFRLNIFVPSGAGHYFIDQNILRSKFSFAAYVSKYVLKRSPTATTQERTTSLLFPKLEDAQIINLNNTIRGTAKVCAADDLELSFSGNYDEIEFLDACYSSNPNIDHLGDRQHNNAPEPMPIMSSRMQGPVKLEQPGFHNFSPATALSTHTPSSLSSSLPYDGMNDMYHNTNTKIQVPFVQIQSHPLPQTYFNQEDLSTQSHFALNMIGLNPHFDFNDFGGSHANVDTSSIYASSSESNASPLDDMFFKGSVNQRSMKEVNFEQPSLNMRKRKVEDSLSPRTSTDYQSDSFMIRSINSYEPKFEGVKKAKVESYSDFVRPADNEIRGHADEFKYSCDQCDSSFKVKSYLTRHMRKHNNANAFVCPFFEPNESLADSGSGTRCHHTGGFSRRDTYKTHLKALHFIYPPGTKSSERNSTRGRCAGCFEVFQSNADWLKDHIEGGQCKGIVDRNSSVVIKQEYES</sequence>
<evidence type="ECO:0000256" key="5">
    <source>
        <dbReference type="ARBA" id="ARBA00022833"/>
    </source>
</evidence>